<comment type="similarity">
    <text evidence="4">Belongs to the HepT RNase toxin family.</text>
</comment>
<name>A0A1H9WW31_9BACI</name>
<sequence>MYFVDRKLMEERLNYFEEIMGDFSKIRSTETAETRLAVERICHMMIEVIMDVGNQMIDGFIMRDPGSYEDIIHILADEKVLSKEEAEALEALIPWRKELLQNYTTLDVAGMYDDFKNKSEPLINFPGKIRKYLENELGPVSAFLPQKD</sequence>
<dbReference type="GO" id="GO:0016787">
    <property type="term" value="F:hydrolase activity"/>
    <property type="evidence" value="ECO:0007669"/>
    <property type="project" value="UniProtKB-KW"/>
</dbReference>
<dbReference type="EMBL" id="FOGT01000020">
    <property type="protein sequence ID" value="SES38019.1"/>
    <property type="molecule type" value="Genomic_DNA"/>
</dbReference>
<dbReference type="Proteomes" id="UP000198571">
    <property type="component" value="Unassembled WGS sequence"/>
</dbReference>
<evidence type="ECO:0000256" key="3">
    <source>
        <dbReference type="ARBA" id="ARBA00022801"/>
    </source>
</evidence>
<keyword evidence="6" id="KW-1185">Reference proteome</keyword>
<dbReference type="InterPro" id="IPR008201">
    <property type="entry name" value="HepT-like"/>
</dbReference>
<proteinExistence type="inferred from homology"/>
<evidence type="ECO:0000256" key="2">
    <source>
        <dbReference type="ARBA" id="ARBA00022722"/>
    </source>
</evidence>
<evidence type="ECO:0000256" key="1">
    <source>
        <dbReference type="ARBA" id="ARBA00022649"/>
    </source>
</evidence>
<dbReference type="OrthoDB" id="2375467at2"/>
<evidence type="ECO:0000313" key="5">
    <source>
        <dbReference type="EMBL" id="SES38019.1"/>
    </source>
</evidence>
<protein>
    <submittedName>
        <fullName evidence="5">Uncharacterized conserved protein YutE, UPF0331/DUF86 family</fullName>
    </submittedName>
</protein>
<evidence type="ECO:0000256" key="4">
    <source>
        <dbReference type="ARBA" id="ARBA00024207"/>
    </source>
</evidence>
<dbReference type="Pfam" id="PF01934">
    <property type="entry name" value="HepT-like"/>
    <property type="match status" value="1"/>
</dbReference>
<accession>A0A1H9WW31</accession>
<keyword evidence="1" id="KW-1277">Toxin-antitoxin system</keyword>
<evidence type="ECO:0000313" key="6">
    <source>
        <dbReference type="Proteomes" id="UP000198571"/>
    </source>
</evidence>
<dbReference type="InterPro" id="IPR052379">
    <property type="entry name" value="Type_VII_TA_RNase"/>
</dbReference>
<keyword evidence="2" id="KW-0540">Nuclease</keyword>
<dbReference type="Gene3D" id="1.20.120.580">
    <property type="entry name" value="bsu32300-like"/>
    <property type="match status" value="1"/>
</dbReference>
<organism evidence="5 6">
    <name type="scientific">Salipaludibacillus aurantiacus</name>
    <dbReference type="NCBI Taxonomy" id="1601833"/>
    <lineage>
        <taxon>Bacteria</taxon>
        <taxon>Bacillati</taxon>
        <taxon>Bacillota</taxon>
        <taxon>Bacilli</taxon>
        <taxon>Bacillales</taxon>
        <taxon>Bacillaceae</taxon>
    </lineage>
</organism>
<dbReference type="RefSeq" id="WP_093055333.1">
    <property type="nucleotide sequence ID" value="NZ_FOGT01000020.1"/>
</dbReference>
<dbReference type="GO" id="GO:0004540">
    <property type="term" value="F:RNA nuclease activity"/>
    <property type="evidence" value="ECO:0007669"/>
    <property type="project" value="InterPro"/>
</dbReference>
<dbReference type="GO" id="GO:0110001">
    <property type="term" value="C:toxin-antitoxin complex"/>
    <property type="evidence" value="ECO:0007669"/>
    <property type="project" value="InterPro"/>
</dbReference>
<dbReference type="InterPro" id="IPR037038">
    <property type="entry name" value="HepT-like_sf"/>
</dbReference>
<dbReference type="PANTHER" id="PTHR33397:SF5">
    <property type="entry name" value="RNASE YUTE-RELATED"/>
    <property type="match status" value="1"/>
</dbReference>
<dbReference type="PANTHER" id="PTHR33397">
    <property type="entry name" value="UPF0331 PROTEIN YUTE"/>
    <property type="match status" value="1"/>
</dbReference>
<dbReference type="AlphaFoldDB" id="A0A1H9WW31"/>
<reference evidence="6" key="1">
    <citation type="submission" date="2016-10" db="EMBL/GenBank/DDBJ databases">
        <authorList>
            <person name="Varghese N."/>
            <person name="Submissions S."/>
        </authorList>
    </citation>
    <scope>NUCLEOTIDE SEQUENCE [LARGE SCALE GENOMIC DNA]</scope>
    <source>
        <strain evidence="6">S9</strain>
    </source>
</reference>
<dbReference type="STRING" id="1601833.SAMN05518684_12067"/>
<gene>
    <name evidence="5" type="ORF">SAMN05518684_12067</name>
</gene>
<keyword evidence="3" id="KW-0378">Hydrolase</keyword>